<keyword evidence="2" id="KW-1185">Reference proteome</keyword>
<accession>A0A0M3II60</accession>
<evidence type="ECO:0000256" key="1">
    <source>
        <dbReference type="SAM" id="MobiDB-lite"/>
    </source>
</evidence>
<sequence>MSQDRSPAQPDCLDPGQEKKSMRGCERSRDRSPAQPDCLDPGQEKKINASPGLLICGLWMKLEHPLFLLWSKTSDMRIHAVLRSSAHFMREDDRFATRESWSVRVMAWWCNAMILGLGGVGVRIDLFVVPVRSTESR</sequence>
<dbReference type="Proteomes" id="UP000036681">
    <property type="component" value="Unplaced"/>
</dbReference>
<evidence type="ECO:0000313" key="3">
    <source>
        <dbReference type="WBParaSite" id="ALUE_0001819201-mRNA-1"/>
    </source>
</evidence>
<organism evidence="2 3">
    <name type="scientific">Ascaris lumbricoides</name>
    <name type="common">Giant roundworm</name>
    <dbReference type="NCBI Taxonomy" id="6252"/>
    <lineage>
        <taxon>Eukaryota</taxon>
        <taxon>Metazoa</taxon>
        <taxon>Ecdysozoa</taxon>
        <taxon>Nematoda</taxon>
        <taxon>Chromadorea</taxon>
        <taxon>Rhabditida</taxon>
        <taxon>Spirurina</taxon>
        <taxon>Ascaridomorpha</taxon>
        <taxon>Ascaridoidea</taxon>
        <taxon>Ascarididae</taxon>
        <taxon>Ascaris</taxon>
    </lineage>
</organism>
<feature type="compositionally biased region" description="Basic and acidic residues" evidence="1">
    <location>
        <begin position="16"/>
        <end position="32"/>
    </location>
</feature>
<name>A0A0M3II60_ASCLU</name>
<feature type="region of interest" description="Disordered" evidence="1">
    <location>
        <begin position="1"/>
        <end position="44"/>
    </location>
</feature>
<reference evidence="3" key="1">
    <citation type="submission" date="2017-02" db="UniProtKB">
        <authorList>
            <consortium name="WormBaseParasite"/>
        </authorList>
    </citation>
    <scope>IDENTIFICATION</scope>
</reference>
<evidence type="ECO:0000313" key="2">
    <source>
        <dbReference type="Proteomes" id="UP000036681"/>
    </source>
</evidence>
<dbReference type="WBParaSite" id="ALUE_0001819201-mRNA-1">
    <property type="protein sequence ID" value="ALUE_0001819201-mRNA-1"/>
    <property type="gene ID" value="ALUE_0001819201"/>
</dbReference>
<dbReference type="AlphaFoldDB" id="A0A0M3II60"/>
<proteinExistence type="predicted"/>
<protein>
    <submittedName>
        <fullName evidence="3">Uncharacterized protein</fullName>
    </submittedName>
</protein>